<evidence type="ECO:0000256" key="1">
    <source>
        <dbReference type="ARBA" id="ARBA00010088"/>
    </source>
</evidence>
<accession>A0ABV6J2D4</accession>
<keyword evidence="3 5" id="KW-0378">Hydrolase</keyword>
<dbReference type="Proteomes" id="UP001589818">
    <property type="component" value="Unassembled WGS sequence"/>
</dbReference>
<dbReference type="EC" id="3.-.-.-" evidence="5"/>
<dbReference type="PIRSF" id="PIRSF001112">
    <property type="entry name" value="Epoxide_hydrolase"/>
    <property type="match status" value="1"/>
</dbReference>
<reference evidence="5 6" key="1">
    <citation type="submission" date="2024-09" db="EMBL/GenBank/DDBJ databases">
        <authorList>
            <person name="Sun Q."/>
            <person name="Mori K."/>
        </authorList>
    </citation>
    <scope>NUCLEOTIDE SEQUENCE [LARGE SCALE GENOMIC DNA]</scope>
    <source>
        <strain evidence="5 6">CCM 4839</strain>
    </source>
</reference>
<dbReference type="InterPro" id="IPR016292">
    <property type="entry name" value="Epoxide_hydrolase"/>
</dbReference>
<dbReference type="Pfam" id="PF06441">
    <property type="entry name" value="EHN"/>
    <property type="match status" value="1"/>
</dbReference>
<keyword evidence="2" id="KW-0058">Aromatic hydrocarbons catabolism</keyword>
<evidence type="ECO:0000259" key="4">
    <source>
        <dbReference type="Pfam" id="PF06441"/>
    </source>
</evidence>
<dbReference type="PANTHER" id="PTHR21661">
    <property type="entry name" value="EPOXIDE HYDROLASE 1-RELATED"/>
    <property type="match status" value="1"/>
</dbReference>
<dbReference type="InterPro" id="IPR000639">
    <property type="entry name" value="Epox_hydrolase-like"/>
</dbReference>
<dbReference type="RefSeq" id="WP_204820734.1">
    <property type="nucleotide sequence ID" value="NZ_JANHOF010000020.1"/>
</dbReference>
<keyword evidence="6" id="KW-1185">Reference proteome</keyword>
<organism evidence="5 6">
    <name type="scientific">Paenibacillus mendelii</name>
    <dbReference type="NCBI Taxonomy" id="206163"/>
    <lineage>
        <taxon>Bacteria</taxon>
        <taxon>Bacillati</taxon>
        <taxon>Bacillota</taxon>
        <taxon>Bacilli</taxon>
        <taxon>Bacillales</taxon>
        <taxon>Paenibacillaceae</taxon>
        <taxon>Paenibacillus</taxon>
    </lineage>
</organism>
<name>A0ABV6J2D4_9BACL</name>
<evidence type="ECO:0000313" key="6">
    <source>
        <dbReference type="Proteomes" id="UP001589818"/>
    </source>
</evidence>
<feature type="domain" description="Epoxide hydrolase N-terminal" evidence="4">
    <location>
        <begin position="10"/>
        <end position="115"/>
    </location>
</feature>
<gene>
    <name evidence="5" type="ORF">ACFFJ8_01455</name>
</gene>
<proteinExistence type="inferred from homology"/>
<comment type="similarity">
    <text evidence="1">Belongs to the peptidase S33 family.</text>
</comment>
<dbReference type="InterPro" id="IPR010497">
    <property type="entry name" value="Epoxide_hydro_N"/>
</dbReference>
<comment type="caution">
    <text evidence="5">The sequence shown here is derived from an EMBL/GenBank/DDBJ whole genome shotgun (WGS) entry which is preliminary data.</text>
</comment>
<dbReference type="PANTHER" id="PTHR21661:SF35">
    <property type="entry name" value="EPOXIDE HYDROLASE"/>
    <property type="match status" value="1"/>
</dbReference>
<dbReference type="InterPro" id="IPR029058">
    <property type="entry name" value="AB_hydrolase_fold"/>
</dbReference>
<sequence length="387" mass="43643">MVNPTIDAAIQPFRIAIPQSDIEDLHERLARTRWSAELPGVGWSRGVPVDYLMELAEYWRNDYDWRKHEARLNEYPQYTTTIDGQTIHFLHVKSPEAGAVPLMLIHGWPGSIVEFLDVIEPLTNPRAHSGGPADAFHLVIPSIPGFGFSMPLSAPGWTTQRVAGAFTQLMARLGYDRYGVHGGDTGAFIAPAMGQHDPDPIIGVHVNSLLTFPIGVEGEMEGLSEADQNRYAMMEEFNDGYLQIQSLRPQTLAYGLHDSPVGQLAWIVEKFKELTEPEEGMPEDSIDRDLMLTNVSLYWFNGIAGSSAQIYYEAKHDYAAWEPKERGTVPTGVLLSLSNDVTIRRFAERDHHIVHWTEFERGGHFFAMEQPALLIQDVREFFRKIQT</sequence>
<dbReference type="Gene3D" id="3.40.50.1820">
    <property type="entry name" value="alpha/beta hydrolase"/>
    <property type="match status" value="1"/>
</dbReference>
<protein>
    <submittedName>
        <fullName evidence="5">Epoxide hydrolase family protein</fullName>
        <ecNumber evidence="5">3.-.-.-</ecNumber>
    </submittedName>
</protein>
<dbReference type="EMBL" id="JBHLVF010000006">
    <property type="protein sequence ID" value="MFC0390033.1"/>
    <property type="molecule type" value="Genomic_DNA"/>
</dbReference>
<dbReference type="GO" id="GO:0016787">
    <property type="term" value="F:hydrolase activity"/>
    <property type="evidence" value="ECO:0007669"/>
    <property type="project" value="UniProtKB-KW"/>
</dbReference>
<evidence type="ECO:0000313" key="5">
    <source>
        <dbReference type="EMBL" id="MFC0390033.1"/>
    </source>
</evidence>
<dbReference type="SUPFAM" id="SSF53474">
    <property type="entry name" value="alpha/beta-Hydrolases"/>
    <property type="match status" value="1"/>
</dbReference>
<evidence type="ECO:0000256" key="3">
    <source>
        <dbReference type="ARBA" id="ARBA00022801"/>
    </source>
</evidence>
<dbReference type="PRINTS" id="PR00412">
    <property type="entry name" value="EPOXHYDRLASE"/>
</dbReference>
<evidence type="ECO:0000256" key="2">
    <source>
        <dbReference type="ARBA" id="ARBA00022797"/>
    </source>
</evidence>